<sequence length="46" mass="4797">MKKIVMMLVVILTVLSGVTGGEVSASSGETNTESQPGPYETPQESN</sequence>
<feature type="region of interest" description="Disordered" evidence="1">
    <location>
        <begin position="20"/>
        <end position="46"/>
    </location>
</feature>
<evidence type="ECO:0000313" key="2">
    <source>
        <dbReference type="EMBL" id="MEI5907546.1"/>
    </source>
</evidence>
<gene>
    <name evidence="2" type="ORF">WAK64_10795</name>
</gene>
<evidence type="ECO:0000256" key="1">
    <source>
        <dbReference type="SAM" id="MobiDB-lite"/>
    </source>
</evidence>
<reference evidence="2 3" key="1">
    <citation type="journal article" date="2018" name="J. Microbiol.">
        <title>Bacillus spongiae sp. nov., isolated from sponge of Jeju Island.</title>
        <authorList>
            <person name="Lee G.E."/>
            <person name="Im W.T."/>
            <person name="Park J.S."/>
        </authorList>
    </citation>
    <scope>NUCLEOTIDE SEQUENCE [LARGE SCALE GENOMIC DNA]</scope>
    <source>
        <strain evidence="2 3">135PIL107-10</strain>
    </source>
</reference>
<organism evidence="2 3">
    <name type="scientific">Bacillus spongiae</name>
    <dbReference type="NCBI Taxonomy" id="2683610"/>
    <lineage>
        <taxon>Bacteria</taxon>
        <taxon>Bacillati</taxon>
        <taxon>Bacillota</taxon>
        <taxon>Bacilli</taxon>
        <taxon>Bacillales</taxon>
        <taxon>Bacillaceae</taxon>
        <taxon>Bacillus</taxon>
    </lineage>
</organism>
<comment type="caution">
    <text evidence="2">The sequence shown here is derived from an EMBL/GenBank/DDBJ whole genome shotgun (WGS) entry which is preliminary data.</text>
</comment>
<feature type="compositionally biased region" description="Polar residues" evidence="1">
    <location>
        <begin position="24"/>
        <end position="35"/>
    </location>
</feature>
<keyword evidence="3" id="KW-1185">Reference proteome</keyword>
<name>A0ABU8HE98_9BACI</name>
<dbReference type="EMBL" id="JBBAXC010000007">
    <property type="protein sequence ID" value="MEI5907546.1"/>
    <property type="molecule type" value="Genomic_DNA"/>
</dbReference>
<evidence type="ECO:0000313" key="3">
    <source>
        <dbReference type="Proteomes" id="UP001312865"/>
    </source>
</evidence>
<proteinExistence type="predicted"/>
<protein>
    <submittedName>
        <fullName evidence="2">Uncharacterized protein</fullName>
    </submittedName>
</protein>
<dbReference type="Proteomes" id="UP001312865">
    <property type="component" value="Unassembled WGS sequence"/>
</dbReference>
<accession>A0ABU8HE98</accession>
<dbReference type="RefSeq" id="WP_336586978.1">
    <property type="nucleotide sequence ID" value="NZ_JBBAXC010000007.1"/>
</dbReference>